<sequence>MRSANSESWRCHSVSFTAVSVIKKVEVINSYWSAECFKASYDIQPSYCDIISLKQSQMEASKQQLLQRRRTAVGTAGVIWPPQKVLTKLANVDQLVHKTPFKYKYTMWFGKNKGELLGRANGTGHFEWKPTISKRRYDLLLKLKHPDPHPNIVTIDEGEWKYSVDNDDLQLECVLWISNPIENRTTSIEGGLIDLHRMSVDDIINSEGKMLIPDTYHMCRNILSALDFLSHQDLVMGDFSAEDIAYTATGYKMMNVDRSEIPGESTKFVDLRSVGVVMIKMLTRTEIRHAEPLILPSDKLDPLEDYVGCKKFLKIAEETLEKKTDYCKRICS</sequence>
<name>A0A9P7YUN4_9HELO</name>
<dbReference type="InterPro" id="IPR011009">
    <property type="entry name" value="Kinase-like_dom_sf"/>
</dbReference>
<gene>
    <name evidence="1" type="ORF">BJ878DRAFT_484186</name>
</gene>
<dbReference type="EMBL" id="MU254611">
    <property type="protein sequence ID" value="KAG9240066.1"/>
    <property type="molecule type" value="Genomic_DNA"/>
</dbReference>
<dbReference type="OrthoDB" id="3448113at2759"/>
<dbReference type="Proteomes" id="UP000887226">
    <property type="component" value="Unassembled WGS sequence"/>
</dbReference>
<evidence type="ECO:0000313" key="1">
    <source>
        <dbReference type="EMBL" id="KAG9240066.1"/>
    </source>
</evidence>
<proteinExistence type="predicted"/>
<organism evidence="1 2">
    <name type="scientific">Calycina marina</name>
    <dbReference type="NCBI Taxonomy" id="1763456"/>
    <lineage>
        <taxon>Eukaryota</taxon>
        <taxon>Fungi</taxon>
        <taxon>Dikarya</taxon>
        <taxon>Ascomycota</taxon>
        <taxon>Pezizomycotina</taxon>
        <taxon>Leotiomycetes</taxon>
        <taxon>Helotiales</taxon>
        <taxon>Pezizellaceae</taxon>
        <taxon>Calycina</taxon>
    </lineage>
</organism>
<protein>
    <recommendedName>
        <fullName evidence="3">Protein kinase domain-containing protein</fullName>
    </recommendedName>
</protein>
<reference evidence="1" key="1">
    <citation type="journal article" date="2021" name="IMA Fungus">
        <title>Genomic characterization of three marine fungi, including Emericellopsis atlantica sp. nov. with signatures of a generalist lifestyle and marine biomass degradation.</title>
        <authorList>
            <person name="Hagestad O.C."/>
            <person name="Hou L."/>
            <person name="Andersen J.H."/>
            <person name="Hansen E.H."/>
            <person name="Altermark B."/>
            <person name="Li C."/>
            <person name="Kuhnert E."/>
            <person name="Cox R.J."/>
            <person name="Crous P.W."/>
            <person name="Spatafora J.W."/>
            <person name="Lail K."/>
            <person name="Amirebrahimi M."/>
            <person name="Lipzen A."/>
            <person name="Pangilinan J."/>
            <person name="Andreopoulos W."/>
            <person name="Hayes R.D."/>
            <person name="Ng V."/>
            <person name="Grigoriev I.V."/>
            <person name="Jackson S.A."/>
            <person name="Sutton T.D.S."/>
            <person name="Dobson A.D.W."/>
            <person name="Rama T."/>
        </authorList>
    </citation>
    <scope>NUCLEOTIDE SEQUENCE</scope>
    <source>
        <strain evidence="1">TRa3180A</strain>
    </source>
</reference>
<evidence type="ECO:0000313" key="2">
    <source>
        <dbReference type="Proteomes" id="UP000887226"/>
    </source>
</evidence>
<accession>A0A9P7YUN4</accession>
<dbReference type="SUPFAM" id="SSF56112">
    <property type="entry name" value="Protein kinase-like (PK-like)"/>
    <property type="match status" value="1"/>
</dbReference>
<comment type="caution">
    <text evidence="1">The sequence shown here is derived from an EMBL/GenBank/DDBJ whole genome shotgun (WGS) entry which is preliminary data.</text>
</comment>
<dbReference type="AlphaFoldDB" id="A0A9P7YUN4"/>
<keyword evidence="2" id="KW-1185">Reference proteome</keyword>
<evidence type="ECO:0008006" key="3">
    <source>
        <dbReference type="Google" id="ProtNLM"/>
    </source>
</evidence>